<organism evidence="1 2">
    <name type="scientific">Lipomyces kononenkoae</name>
    <name type="common">Yeast</name>
    <dbReference type="NCBI Taxonomy" id="34357"/>
    <lineage>
        <taxon>Eukaryota</taxon>
        <taxon>Fungi</taxon>
        <taxon>Dikarya</taxon>
        <taxon>Ascomycota</taxon>
        <taxon>Saccharomycotina</taxon>
        <taxon>Lipomycetes</taxon>
        <taxon>Lipomycetales</taxon>
        <taxon>Lipomycetaceae</taxon>
        <taxon>Lipomyces</taxon>
    </lineage>
</organism>
<proteinExistence type="predicted"/>
<protein>
    <submittedName>
        <fullName evidence="1">Protein TOXD</fullName>
    </submittedName>
</protein>
<evidence type="ECO:0000313" key="1">
    <source>
        <dbReference type="EMBL" id="KAK9236797.1"/>
    </source>
</evidence>
<name>A0ACC3T177_LIPKO</name>
<gene>
    <name evidence="1" type="ORF">V1525DRAFT_345331</name>
</gene>
<dbReference type="Proteomes" id="UP001433508">
    <property type="component" value="Unassembled WGS sequence"/>
</dbReference>
<reference evidence="2" key="1">
    <citation type="journal article" date="2024" name="Front. Bioeng. Biotechnol.">
        <title>Genome-scale model development and genomic sequencing of the oleaginous clade Lipomyces.</title>
        <authorList>
            <person name="Czajka J.J."/>
            <person name="Han Y."/>
            <person name="Kim J."/>
            <person name="Mondo S.J."/>
            <person name="Hofstad B.A."/>
            <person name="Robles A."/>
            <person name="Haridas S."/>
            <person name="Riley R."/>
            <person name="LaButti K."/>
            <person name="Pangilinan J."/>
            <person name="Andreopoulos W."/>
            <person name="Lipzen A."/>
            <person name="Yan J."/>
            <person name="Wang M."/>
            <person name="Ng V."/>
            <person name="Grigoriev I.V."/>
            <person name="Spatafora J.W."/>
            <person name="Magnuson J.K."/>
            <person name="Baker S.E."/>
            <person name="Pomraning K.R."/>
        </authorList>
    </citation>
    <scope>NUCLEOTIDE SEQUENCE [LARGE SCALE GENOMIC DNA]</scope>
    <source>
        <strain evidence="2">CBS 7786</strain>
    </source>
</reference>
<comment type="caution">
    <text evidence="1">The sequence shown here is derived from an EMBL/GenBank/DDBJ whole genome shotgun (WGS) entry which is preliminary data.</text>
</comment>
<accession>A0ACC3T177</accession>
<keyword evidence="2" id="KW-1185">Reference proteome</keyword>
<sequence>MVVQHQNRGLVKQGTNHAVVAELPLPSLRDDYILVKTVAVALNPTDWQDLDEDFEPGAKPLLMGCDYAGIVEAVGKNVTKGLQQGDRVMGLVHGTNEACPEDGSFAEHIVAKGDICMRIPSHLSFTDAATLPAGLATVALGLYKHLGLPFPPETVTSGSWLLVYGGSSATGSLAIQFAKLYLWVEGCYTTCSPRNFDFVRRRGADAVFDYHDPGCAEKIRQCTSDDLTQVFDTIATLETAKISAESMSSRKGGAYCNLMGVDAPREDVKSIFFLGYNAIGEAFYYERKEWPVVPEDYVLAKTFGILAEELLEQGKIQPHPAAVRSGGLGAILSGLEDMKRGKVSGQKLVSIIGNNH</sequence>
<evidence type="ECO:0000313" key="2">
    <source>
        <dbReference type="Proteomes" id="UP001433508"/>
    </source>
</evidence>
<dbReference type="EMBL" id="MU971380">
    <property type="protein sequence ID" value="KAK9236797.1"/>
    <property type="molecule type" value="Genomic_DNA"/>
</dbReference>